<dbReference type="EMBL" id="GL871675">
    <property type="protein sequence ID" value="EGC28333.1"/>
    <property type="molecule type" value="Genomic_DNA"/>
</dbReference>
<dbReference type="KEGG" id="dpp:DICPUDRAFT_160311"/>
<evidence type="ECO:0000256" key="2">
    <source>
        <dbReference type="ARBA" id="ARBA00006833"/>
    </source>
</evidence>
<dbReference type="OMA" id="DVQWRCD"/>
<dbReference type="GO" id="GO:0006816">
    <property type="term" value="P:calcium ion transport"/>
    <property type="evidence" value="ECO:0007669"/>
    <property type="project" value="UniProtKB-KW"/>
</dbReference>
<evidence type="ECO:0000256" key="13">
    <source>
        <dbReference type="ARBA" id="ARBA00031116"/>
    </source>
</evidence>
<evidence type="ECO:0000256" key="1">
    <source>
        <dbReference type="ARBA" id="ARBA00004115"/>
    </source>
</evidence>
<dbReference type="STRING" id="5786.F1A646"/>
<feature type="transmembrane region" description="Helical" evidence="15">
    <location>
        <begin position="170"/>
        <end position="189"/>
    </location>
</feature>
<dbReference type="eggNOG" id="ENOG502QT6Y">
    <property type="taxonomic scope" value="Eukaryota"/>
</dbReference>
<dbReference type="InParanoid" id="F1A646"/>
<keyword evidence="5" id="KW-0109">Calcium transport</keyword>
<dbReference type="GO" id="GO:0005789">
    <property type="term" value="C:endoplasmic reticulum membrane"/>
    <property type="evidence" value="ECO:0000318"/>
    <property type="project" value="GO_Central"/>
</dbReference>
<keyword evidence="11" id="KW-0406">Ion transport</keyword>
<evidence type="ECO:0000313" key="16">
    <source>
        <dbReference type="EMBL" id="EGC28333.1"/>
    </source>
</evidence>
<feature type="region of interest" description="Disordered" evidence="14">
    <location>
        <begin position="284"/>
        <end position="325"/>
    </location>
</feature>
<feature type="compositionally biased region" description="Low complexity" evidence="14">
    <location>
        <begin position="23"/>
        <end position="46"/>
    </location>
</feature>
<dbReference type="PANTHER" id="PTHR15929">
    <property type="entry name" value="STORE-OPERATED CALCIUM ENTRY-ASSOCIATED REGULATORY FACTOR"/>
    <property type="match status" value="1"/>
</dbReference>
<gene>
    <name evidence="16" type="ORF">DICPUDRAFT_160311</name>
</gene>
<proteinExistence type="inferred from homology"/>
<evidence type="ECO:0000256" key="8">
    <source>
        <dbReference type="ARBA" id="ARBA00022824"/>
    </source>
</evidence>
<comment type="subcellular location">
    <subcellularLocation>
        <location evidence="1">Endoplasmic reticulum membrane</location>
        <topology evidence="1">Single-pass type I membrane protein</topology>
    </subcellularLocation>
</comment>
<evidence type="ECO:0000256" key="3">
    <source>
        <dbReference type="ARBA" id="ARBA00016584"/>
    </source>
</evidence>
<dbReference type="OrthoDB" id="20303at2759"/>
<evidence type="ECO:0000256" key="7">
    <source>
        <dbReference type="ARBA" id="ARBA00022729"/>
    </source>
</evidence>
<keyword evidence="6 15" id="KW-0812">Transmembrane</keyword>
<keyword evidence="12 15" id="KW-0472">Membrane</keyword>
<dbReference type="GO" id="GO:2001256">
    <property type="term" value="P:regulation of store-operated calcium entry"/>
    <property type="evidence" value="ECO:0000318"/>
    <property type="project" value="GO_Central"/>
</dbReference>
<dbReference type="GeneID" id="10511168"/>
<feature type="region of interest" description="Disordered" evidence="14">
    <location>
        <begin position="197"/>
        <end position="234"/>
    </location>
</feature>
<dbReference type="InterPro" id="IPR009567">
    <property type="entry name" value="SARAF"/>
</dbReference>
<keyword evidence="17" id="KW-1185">Reference proteome</keyword>
<evidence type="ECO:0000256" key="6">
    <source>
        <dbReference type="ARBA" id="ARBA00022692"/>
    </source>
</evidence>
<evidence type="ECO:0000256" key="10">
    <source>
        <dbReference type="ARBA" id="ARBA00022989"/>
    </source>
</evidence>
<dbReference type="VEuPathDB" id="AmoebaDB:DICPUDRAFT_160311"/>
<dbReference type="AlphaFoldDB" id="F1A646"/>
<evidence type="ECO:0000256" key="5">
    <source>
        <dbReference type="ARBA" id="ARBA00022568"/>
    </source>
</evidence>
<feature type="region of interest" description="Disordered" evidence="14">
    <location>
        <begin position="22"/>
        <end position="48"/>
    </location>
</feature>
<evidence type="ECO:0000256" key="12">
    <source>
        <dbReference type="ARBA" id="ARBA00023136"/>
    </source>
</evidence>
<reference evidence="17" key="1">
    <citation type="journal article" date="2011" name="Genome Biol.">
        <title>Comparative genomics of the social amoebae Dictyostelium discoideum and Dictyostelium purpureum.</title>
        <authorList>
            <consortium name="US DOE Joint Genome Institute (JGI-PGF)"/>
            <person name="Sucgang R."/>
            <person name="Kuo A."/>
            <person name="Tian X."/>
            <person name="Salerno W."/>
            <person name="Parikh A."/>
            <person name="Feasley C.L."/>
            <person name="Dalin E."/>
            <person name="Tu H."/>
            <person name="Huang E."/>
            <person name="Barry K."/>
            <person name="Lindquist E."/>
            <person name="Shapiro H."/>
            <person name="Bruce D."/>
            <person name="Schmutz J."/>
            <person name="Salamov A."/>
            <person name="Fey P."/>
            <person name="Gaudet P."/>
            <person name="Anjard C."/>
            <person name="Babu M.M."/>
            <person name="Basu S."/>
            <person name="Bushmanova Y."/>
            <person name="van der Wel H."/>
            <person name="Katoh-Kurasawa M."/>
            <person name="Dinh C."/>
            <person name="Coutinho P.M."/>
            <person name="Saito T."/>
            <person name="Elias M."/>
            <person name="Schaap P."/>
            <person name="Kay R.R."/>
            <person name="Henrissat B."/>
            <person name="Eichinger L."/>
            <person name="Rivero F."/>
            <person name="Putnam N.H."/>
            <person name="West C.M."/>
            <person name="Loomis W.F."/>
            <person name="Chisholm R.L."/>
            <person name="Shaulsky G."/>
            <person name="Strassmann J.E."/>
            <person name="Queller D.C."/>
            <person name="Kuspa A."/>
            <person name="Grigoriev I.V."/>
        </authorList>
    </citation>
    <scope>NUCLEOTIDE SEQUENCE [LARGE SCALE GENOMIC DNA]</scope>
    <source>
        <strain evidence="17">QSDP1</strain>
    </source>
</reference>
<dbReference type="RefSeq" id="XP_003295138.1">
    <property type="nucleotide sequence ID" value="XM_003295090.1"/>
</dbReference>
<protein>
    <recommendedName>
        <fullName evidence="3">Store-operated calcium entry-associated regulatory factor</fullName>
    </recommendedName>
    <alternativeName>
        <fullName evidence="13">Transmembrane protein 66</fullName>
    </alternativeName>
</protein>
<keyword evidence="8" id="KW-0256">Endoplasmic reticulum</keyword>
<name>F1A646_DICPU</name>
<evidence type="ECO:0000256" key="11">
    <source>
        <dbReference type="ARBA" id="ARBA00023065"/>
    </source>
</evidence>
<evidence type="ECO:0000256" key="9">
    <source>
        <dbReference type="ARBA" id="ARBA00022837"/>
    </source>
</evidence>
<evidence type="ECO:0000256" key="4">
    <source>
        <dbReference type="ARBA" id="ARBA00022448"/>
    </source>
</evidence>
<evidence type="ECO:0000256" key="15">
    <source>
        <dbReference type="SAM" id="Phobius"/>
    </source>
</evidence>
<feature type="compositionally biased region" description="Polar residues" evidence="14">
    <location>
        <begin position="197"/>
        <end position="213"/>
    </location>
</feature>
<organism evidence="16 17">
    <name type="scientific">Dictyostelium purpureum</name>
    <name type="common">Slime mold</name>
    <dbReference type="NCBI Taxonomy" id="5786"/>
    <lineage>
        <taxon>Eukaryota</taxon>
        <taxon>Amoebozoa</taxon>
        <taxon>Evosea</taxon>
        <taxon>Eumycetozoa</taxon>
        <taxon>Dictyostelia</taxon>
        <taxon>Dictyosteliales</taxon>
        <taxon>Dictyosteliaceae</taxon>
        <taxon>Dictyostelium</taxon>
    </lineage>
</organism>
<accession>F1A646</accession>
<dbReference type="Pfam" id="PF06682">
    <property type="entry name" value="SARAF"/>
    <property type="match status" value="1"/>
</dbReference>
<evidence type="ECO:0000313" key="17">
    <source>
        <dbReference type="Proteomes" id="UP000001064"/>
    </source>
</evidence>
<dbReference type="PANTHER" id="PTHR15929:SF0">
    <property type="entry name" value="STORE-OPERATED CALCIUM ENTRY-ASSOCIATED REGULATORY FACTOR"/>
    <property type="match status" value="1"/>
</dbReference>
<sequence length="325" mass="35728">MAQHPNILKIFVAILNTVHSKNTDNNNNRNNYHPNNRFNSNNNNNNNKDKVLLTDVQTLTLKAGEMTKSRRSSPIKQIECVGGSARKEYELYPASIQCYNMGSNYDNNDVQWRCDANLDTSVKLGKIDVSCEGFSYPDDPYITAGSCGVFYELEYTDYSRRASNSSDETGWVSTAAWFLIICFILYIVVNHCGSPQSDHPELNNNNASDNNWPYGNDDPHGTNNNRYGGNSNTRYYPNLNNNNNGTAGCGINQNNNGGGPGWGTAAVAGLAGYFMGRGRSNRSYYSSPSYHSTYSSPSSYRSSSSGSRSSGISSSSSSHSGTSRR</sequence>
<keyword evidence="4" id="KW-0813">Transport</keyword>
<evidence type="ECO:0000256" key="14">
    <source>
        <dbReference type="SAM" id="MobiDB-lite"/>
    </source>
</evidence>
<dbReference type="Proteomes" id="UP000001064">
    <property type="component" value="Unassembled WGS sequence"/>
</dbReference>
<comment type="similarity">
    <text evidence="2">Belongs to the SARAF family.</text>
</comment>
<keyword evidence="10 15" id="KW-1133">Transmembrane helix</keyword>
<keyword evidence="7" id="KW-0732">Signal</keyword>
<keyword evidence="9" id="KW-0106">Calcium</keyword>